<keyword evidence="9" id="KW-1185">Reference proteome</keyword>
<name>A0A8T0GK97_CERPU</name>
<dbReference type="GO" id="GO:0046513">
    <property type="term" value="P:ceramide biosynthetic process"/>
    <property type="evidence" value="ECO:0007669"/>
    <property type="project" value="InterPro"/>
</dbReference>
<dbReference type="PANTHER" id="PTHR12560">
    <property type="entry name" value="LONGEVITY ASSURANCE FACTOR 1 LAG1"/>
    <property type="match status" value="1"/>
</dbReference>
<feature type="transmembrane region" description="Helical" evidence="6">
    <location>
        <begin position="143"/>
        <end position="162"/>
    </location>
</feature>
<keyword evidence="2 5" id="KW-0812">Transmembrane</keyword>
<dbReference type="PIRSF" id="PIRSF005225">
    <property type="entry name" value="LAG1_LAC1"/>
    <property type="match status" value="1"/>
</dbReference>
<feature type="transmembrane region" description="Helical" evidence="6">
    <location>
        <begin position="16"/>
        <end position="33"/>
    </location>
</feature>
<evidence type="ECO:0000256" key="2">
    <source>
        <dbReference type="ARBA" id="ARBA00022692"/>
    </source>
</evidence>
<dbReference type="Proteomes" id="UP000822688">
    <property type="component" value="Chromosome 10"/>
</dbReference>
<dbReference type="GO" id="GO:0005789">
    <property type="term" value="C:endoplasmic reticulum membrane"/>
    <property type="evidence" value="ECO:0007669"/>
    <property type="project" value="UniProtKB-SubCell"/>
</dbReference>
<feature type="transmembrane region" description="Helical" evidence="6">
    <location>
        <begin position="244"/>
        <end position="263"/>
    </location>
</feature>
<dbReference type="AlphaFoldDB" id="A0A8T0GK97"/>
<dbReference type="InterPro" id="IPR016439">
    <property type="entry name" value="Lag1/Lac1-like"/>
</dbReference>
<feature type="domain" description="TLC" evidence="7">
    <location>
        <begin position="67"/>
        <end position="274"/>
    </location>
</feature>
<evidence type="ECO:0000256" key="3">
    <source>
        <dbReference type="ARBA" id="ARBA00022989"/>
    </source>
</evidence>
<feature type="transmembrane region" description="Helical" evidence="6">
    <location>
        <begin position="78"/>
        <end position="97"/>
    </location>
</feature>
<dbReference type="PANTHER" id="PTHR12560:SF0">
    <property type="entry name" value="LD18904P"/>
    <property type="match status" value="1"/>
</dbReference>
<evidence type="ECO:0000256" key="1">
    <source>
        <dbReference type="ARBA" id="ARBA00004477"/>
    </source>
</evidence>
<keyword evidence="4 5" id="KW-0472">Membrane</keyword>
<dbReference type="GO" id="GO:0050291">
    <property type="term" value="F:sphingosine N-acyltransferase activity"/>
    <property type="evidence" value="ECO:0007669"/>
    <property type="project" value="InterPro"/>
</dbReference>
<protein>
    <recommendedName>
        <fullName evidence="7">TLC domain-containing protein</fullName>
    </recommendedName>
</protein>
<evidence type="ECO:0000256" key="4">
    <source>
        <dbReference type="ARBA" id="ARBA00023136"/>
    </source>
</evidence>
<organism evidence="8 9">
    <name type="scientific">Ceratodon purpureus</name>
    <name type="common">Fire moss</name>
    <name type="synonym">Dicranum purpureum</name>
    <dbReference type="NCBI Taxonomy" id="3225"/>
    <lineage>
        <taxon>Eukaryota</taxon>
        <taxon>Viridiplantae</taxon>
        <taxon>Streptophyta</taxon>
        <taxon>Embryophyta</taxon>
        <taxon>Bryophyta</taxon>
        <taxon>Bryophytina</taxon>
        <taxon>Bryopsida</taxon>
        <taxon>Dicranidae</taxon>
        <taxon>Pseudoditrichales</taxon>
        <taxon>Ditrichaceae</taxon>
        <taxon>Ceratodon</taxon>
    </lineage>
</organism>
<dbReference type="PROSITE" id="PS50922">
    <property type="entry name" value="TLC"/>
    <property type="match status" value="1"/>
</dbReference>
<comment type="caution">
    <text evidence="8">The sequence shown here is derived from an EMBL/GenBank/DDBJ whole genome shotgun (WGS) entry which is preliminary data.</text>
</comment>
<evidence type="ECO:0000256" key="6">
    <source>
        <dbReference type="SAM" id="Phobius"/>
    </source>
</evidence>
<feature type="transmembrane region" description="Helical" evidence="6">
    <location>
        <begin position="117"/>
        <end position="136"/>
    </location>
</feature>
<proteinExistence type="predicted"/>
<feature type="transmembrane region" description="Helical" evidence="6">
    <location>
        <begin position="200"/>
        <end position="223"/>
    </location>
</feature>
<accession>A0A8T0GK97</accession>
<evidence type="ECO:0000259" key="7">
    <source>
        <dbReference type="PROSITE" id="PS50922"/>
    </source>
</evidence>
<dbReference type="SMART" id="SM00724">
    <property type="entry name" value="TLC"/>
    <property type="match status" value="1"/>
</dbReference>
<sequence length="291" mass="34343">MVSIWEHEDQPHVRDYLMAIIFATLFPVARLLLDSFIFEKYARRVIFPSGQKFMRRRKQEAGEKKVAKFTESAWKLTYYLLSTTMLLVSACNEPWFGKTEYFWIGWPNQTIKFKLKVLYAFQCGFYVYSIAALVVWETRRKDFGVMMTHHVITIFLMVFSYIDGTYRAGVSTLLVHDVSDVLLESAKLCKYSGFEVGASLMFGLFVLSWFTLRLLIFPFWIIWSISIEVAQYLDLGGRKEFNQYYFQNTLLIMLFILHVYWWVLICRMLVKLFQNSGKVSDDVRSDSEEDD</sequence>
<gene>
    <name evidence="8" type="ORF">KC19_10G070900</name>
</gene>
<evidence type="ECO:0000256" key="5">
    <source>
        <dbReference type="PROSITE-ProRule" id="PRU00205"/>
    </source>
</evidence>
<comment type="subcellular location">
    <subcellularLocation>
        <location evidence="1">Endoplasmic reticulum membrane</location>
        <topology evidence="1">Multi-pass membrane protein</topology>
    </subcellularLocation>
</comment>
<dbReference type="EMBL" id="CM026431">
    <property type="protein sequence ID" value="KAG0558995.1"/>
    <property type="molecule type" value="Genomic_DNA"/>
</dbReference>
<keyword evidence="3 6" id="KW-1133">Transmembrane helix</keyword>
<dbReference type="InterPro" id="IPR006634">
    <property type="entry name" value="TLC-dom"/>
</dbReference>
<evidence type="ECO:0000313" key="9">
    <source>
        <dbReference type="Proteomes" id="UP000822688"/>
    </source>
</evidence>
<evidence type="ECO:0000313" key="8">
    <source>
        <dbReference type="EMBL" id="KAG0558995.1"/>
    </source>
</evidence>
<dbReference type="Pfam" id="PF03798">
    <property type="entry name" value="TRAM_LAG1_CLN8"/>
    <property type="match status" value="1"/>
</dbReference>
<reference evidence="8" key="1">
    <citation type="submission" date="2020-06" db="EMBL/GenBank/DDBJ databases">
        <title>WGS assembly of Ceratodon purpureus strain R40.</title>
        <authorList>
            <person name="Carey S.B."/>
            <person name="Jenkins J."/>
            <person name="Shu S."/>
            <person name="Lovell J.T."/>
            <person name="Sreedasyam A."/>
            <person name="Maumus F."/>
            <person name="Tiley G.P."/>
            <person name="Fernandez-Pozo N."/>
            <person name="Barry K."/>
            <person name="Chen C."/>
            <person name="Wang M."/>
            <person name="Lipzen A."/>
            <person name="Daum C."/>
            <person name="Saski C.A."/>
            <person name="Payton A.C."/>
            <person name="Mcbreen J.C."/>
            <person name="Conrad R.E."/>
            <person name="Kollar L.M."/>
            <person name="Olsson S."/>
            <person name="Huttunen S."/>
            <person name="Landis J.B."/>
            <person name="Wickett N.J."/>
            <person name="Johnson M.G."/>
            <person name="Rensing S.A."/>
            <person name="Grimwood J."/>
            <person name="Schmutz J."/>
            <person name="Mcdaniel S.F."/>
        </authorList>
    </citation>
    <scope>NUCLEOTIDE SEQUENCE</scope>
    <source>
        <strain evidence="8">R40</strain>
    </source>
</reference>